<dbReference type="EMBL" id="CP023525">
    <property type="protein sequence ID" value="ATF92849.1"/>
    <property type="molecule type" value="Genomic_DNA"/>
</dbReference>
<dbReference type="SUPFAM" id="SSF144091">
    <property type="entry name" value="Rhomboid-like"/>
    <property type="match status" value="1"/>
</dbReference>
<feature type="transmembrane region" description="Helical" evidence="7">
    <location>
        <begin position="21"/>
        <end position="37"/>
    </location>
</feature>
<feature type="transmembrane region" description="Helical" evidence="7">
    <location>
        <begin position="102"/>
        <end position="121"/>
    </location>
</feature>
<sequence length="666" mass="73836">MVLMSIETEYVQISKNRKIPVITFFIILVNVIVFIYMDNIADSDGFVEKYSNIPQLTMTGDYWRLLSNFFIHSAMWHLTANMLMLLWAGFECERVYGRERTLALYLLSGIGATLFSAIYHIDSLMPFEGNFLFWRPSILMSLGASGAIMGILAANLVMLIAVENHPYRGEKSFSSTVGVIALTLLYGLKTGVDNISHLGGLLSGGIVGITYFYVDNKIREKHKIAGLLVAFVGAGLIGLYYHMKVNSVLEEYKPQRNDIIEYFKEKDLSRKKEAEKEKKIMDAKVAEAKRLSDAKKLHDSLPHAVDSETAMGAILDIPAVTSVVVSRGGDVFYVAAGGVNSIIILDSKTYKKTGEITPPECKSNDCEHDPVSTLVPSPDGKTLYATSLVKDSLSVIDLTTNTIETNISVGKMPNHMVISPDGSMAWVLNQLDNSITAVDLENKKVLKEINLPGKYDEYSSNFNFRPVAISHDGNTLAAYDTVESKLLTLNTKTFQLQGTGFVLENAGNITSIAFSKNDNSLWLSGGEGVEQLDIRSGNVLNSFSWCGEQFRSSDILFTLLDPDQGQLLLTAHGTGGVYLVLYDLETRSNIGQYPTHDNYGFPRLNLEDGRVMQGNYAHLQIAHKNKSLITDPSAIWLCRAENVFALFSKIFCTPYSLNLSAKYFYN</sequence>
<feature type="transmembrane region" description="Helical" evidence="7">
    <location>
        <begin position="69"/>
        <end position="90"/>
    </location>
</feature>
<proteinExistence type="inferred from homology"/>
<gene>
    <name evidence="9" type="ORF">CO704_12465</name>
</gene>
<comment type="similarity">
    <text evidence="2">Belongs to the peptidase S54 family.</text>
</comment>
<dbReference type="Gene3D" id="1.20.1540.10">
    <property type="entry name" value="Rhomboid-like"/>
    <property type="match status" value="1"/>
</dbReference>
<dbReference type="InterPro" id="IPR050925">
    <property type="entry name" value="Rhomboid_protease_S54"/>
</dbReference>
<reference evidence="9 10" key="1">
    <citation type="submission" date="2017-09" db="EMBL/GenBank/DDBJ databases">
        <title>FDA dAtabase for Regulatory Grade micrObial Sequences (FDA-ARGOS): Supporting development and validation of Infectious Disease Dx tests.</title>
        <authorList>
            <person name="Minogue T."/>
            <person name="Wolcott M."/>
            <person name="Wasieloski L."/>
            <person name="Aguilar W."/>
            <person name="Moore D."/>
            <person name="Tallon L."/>
            <person name="Sadzewicz L."/>
            <person name="Ott S."/>
            <person name="Zhao X."/>
            <person name="Nagaraj S."/>
            <person name="Vavikolanu K."/>
            <person name="Aluvathingal J."/>
            <person name="Nadendla S."/>
            <person name="Sichtig H."/>
        </authorList>
    </citation>
    <scope>NUCLEOTIDE SEQUENCE [LARGE SCALE GENOMIC DNA]</scope>
    <source>
        <strain evidence="9 10">FDAARGOS_392</strain>
    </source>
</reference>
<evidence type="ECO:0000256" key="1">
    <source>
        <dbReference type="ARBA" id="ARBA00004141"/>
    </source>
</evidence>
<evidence type="ECO:0000256" key="6">
    <source>
        <dbReference type="ARBA" id="ARBA00023136"/>
    </source>
</evidence>
<feature type="transmembrane region" description="Helical" evidence="7">
    <location>
        <begin position="172"/>
        <end position="189"/>
    </location>
</feature>
<feature type="transmembrane region" description="Helical" evidence="7">
    <location>
        <begin position="133"/>
        <end position="160"/>
    </location>
</feature>
<dbReference type="Gene3D" id="2.130.10.10">
    <property type="entry name" value="YVTN repeat-like/Quinoprotein amine dehydrogenase"/>
    <property type="match status" value="1"/>
</dbReference>
<comment type="subcellular location">
    <subcellularLocation>
        <location evidence="1">Membrane</location>
        <topology evidence="1">Multi-pass membrane protein</topology>
    </subcellularLocation>
</comment>
<evidence type="ECO:0000313" key="10">
    <source>
        <dbReference type="Proteomes" id="UP000217979"/>
    </source>
</evidence>
<keyword evidence="5 7" id="KW-1133">Transmembrane helix</keyword>
<dbReference type="InterPro" id="IPR022764">
    <property type="entry name" value="Peptidase_S54_rhomboid_dom"/>
</dbReference>
<dbReference type="InterPro" id="IPR011048">
    <property type="entry name" value="Haem_d1_sf"/>
</dbReference>
<evidence type="ECO:0000256" key="2">
    <source>
        <dbReference type="ARBA" id="ARBA00009045"/>
    </source>
</evidence>
<dbReference type="PANTHER" id="PTHR43731">
    <property type="entry name" value="RHOMBOID PROTEASE"/>
    <property type="match status" value="1"/>
</dbReference>
<evidence type="ECO:0000256" key="5">
    <source>
        <dbReference type="ARBA" id="ARBA00022989"/>
    </source>
</evidence>
<dbReference type="GO" id="GO:0004252">
    <property type="term" value="F:serine-type endopeptidase activity"/>
    <property type="evidence" value="ECO:0007669"/>
    <property type="project" value="InterPro"/>
</dbReference>
<dbReference type="InterPro" id="IPR015943">
    <property type="entry name" value="WD40/YVTN_repeat-like_dom_sf"/>
</dbReference>
<protein>
    <recommendedName>
        <fullName evidence="8">Peptidase S54 rhomboid domain-containing protein</fullName>
    </recommendedName>
</protein>
<feature type="transmembrane region" description="Helical" evidence="7">
    <location>
        <begin position="195"/>
        <end position="214"/>
    </location>
</feature>
<dbReference type="GO" id="GO:0016020">
    <property type="term" value="C:membrane"/>
    <property type="evidence" value="ECO:0007669"/>
    <property type="project" value="UniProtKB-SubCell"/>
</dbReference>
<dbReference type="Proteomes" id="UP000217979">
    <property type="component" value="Chromosome"/>
</dbReference>
<organism evidence="9 10">
    <name type="scientific">Cedecea neteri</name>
    <dbReference type="NCBI Taxonomy" id="158822"/>
    <lineage>
        <taxon>Bacteria</taxon>
        <taxon>Pseudomonadati</taxon>
        <taxon>Pseudomonadota</taxon>
        <taxon>Gammaproteobacteria</taxon>
        <taxon>Enterobacterales</taxon>
        <taxon>Enterobacteriaceae</taxon>
        <taxon>Cedecea</taxon>
    </lineage>
</organism>
<dbReference type="NCBIfam" id="TIGR02276">
    <property type="entry name" value="beta_rpt_yvtn"/>
    <property type="match status" value="1"/>
</dbReference>
<feature type="transmembrane region" description="Helical" evidence="7">
    <location>
        <begin position="226"/>
        <end position="243"/>
    </location>
</feature>
<evidence type="ECO:0000256" key="3">
    <source>
        <dbReference type="ARBA" id="ARBA00022692"/>
    </source>
</evidence>
<evidence type="ECO:0000259" key="8">
    <source>
        <dbReference type="Pfam" id="PF01694"/>
    </source>
</evidence>
<accession>A0A291DYT7</accession>
<keyword evidence="4" id="KW-0378">Hydrolase</keyword>
<keyword evidence="3 7" id="KW-0812">Transmembrane</keyword>
<dbReference type="InterPro" id="IPR011964">
    <property type="entry name" value="YVTN_b-propeller_repeat"/>
</dbReference>
<dbReference type="Pfam" id="PF10282">
    <property type="entry name" value="Lactonase"/>
    <property type="match status" value="1"/>
</dbReference>
<feature type="domain" description="Peptidase S54 rhomboid" evidence="8">
    <location>
        <begin position="60"/>
        <end position="212"/>
    </location>
</feature>
<dbReference type="AlphaFoldDB" id="A0A291DYT7"/>
<evidence type="ECO:0000313" key="9">
    <source>
        <dbReference type="EMBL" id="ATF92849.1"/>
    </source>
</evidence>
<dbReference type="InterPro" id="IPR019405">
    <property type="entry name" value="Lactonase_7-beta_prop"/>
</dbReference>
<evidence type="ECO:0000256" key="7">
    <source>
        <dbReference type="SAM" id="Phobius"/>
    </source>
</evidence>
<name>A0A291DYT7_9ENTR</name>
<dbReference type="SUPFAM" id="SSF51004">
    <property type="entry name" value="C-terminal (heme d1) domain of cytochrome cd1-nitrite reductase"/>
    <property type="match status" value="1"/>
</dbReference>
<dbReference type="Pfam" id="PF01694">
    <property type="entry name" value="Rhomboid"/>
    <property type="match status" value="1"/>
</dbReference>
<evidence type="ECO:0000256" key="4">
    <source>
        <dbReference type="ARBA" id="ARBA00022801"/>
    </source>
</evidence>
<dbReference type="InterPro" id="IPR035952">
    <property type="entry name" value="Rhomboid-like_sf"/>
</dbReference>
<dbReference type="PANTHER" id="PTHR43731:SF14">
    <property type="entry name" value="PRESENILIN-ASSOCIATED RHOMBOID-LIKE PROTEIN, MITOCHONDRIAL"/>
    <property type="match status" value="1"/>
</dbReference>
<keyword evidence="6 7" id="KW-0472">Membrane</keyword>